<dbReference type="InterPro" id="IPR036397">
    <property type="entry name" value="RNaseH_sf"/>
</dbReference>
<sequence>MRVVAYVDAMYRLTDKQAGYGFLVEQIDGSTAVTILVGNKSLPFSRQGSAQTEIMAIEDFVSRFASSLSVPLHCIYTDSEGILGHLNHIRTRVRWMRRDSVKIQTAHAMAQKLRHLPELVDIPPCGISTFHCAGP</sequence>
<proteinExistence type="predicted"/>
<dbReference type="Proteomes" id="UP000050482">
    <property type="component" value="Unassembled WGS sequence"/>
</dbReference>
<comment type="caution">
    <text evidence="1">The sequence shown here is derived from an EMBL/GenBank/DDBJ whole genome shotgun (WGS) entry which is preliminary data.</text>
</comment>
<dbReference type="PATRIC" id="fig|471514.4.peg.1673"/>
<dbReference type="Gene3D" id="3.30.420.10">
    <property type="entry name" value="Ribonuclease H-like superfamily/Ribonuclease H"/>
    <property type="match status" value="1"/>
</dbReference>
<name>A0A0P9EQK5_9BACL</name>
<protein>
    <recommendedName>
        <fullName evidence="3">RNase H type-1 domain-containing protein</fullName>
    </recommendedName>
</protein>
<dbReference type="RefSeq" id="WP_054971126.1">
    <property type="nucleotide sequence ID" value="NZ_LJCO01000096.1"/>
</dbReference>
<dbReference type="GO" id="GO:0003676">
    <property type="term" value="F:nucleic acid binding"/>
    <property type="evidence" value="ECO:0007669"/>
    <property type="project" value="InterPro"/>
</dbReference>
<organism evidence="1 2">
    <name type="scientific">Alicyclobacillus ferrooxydans</name>
    <dbReference type="NCBI Taxonomy" id="471514"/>
    <lineage>
        <taxon>Bacteria</taxon>
        <taxon>Bacillati</taxon>
        <taxon>Bacillota</taxon>
        <taxon>Bacilli</taxon>
        <taxon>Bacillales</taxon>
        <taxon>Alicyclobacillaceae</taxon>
        <taxon>Alicyclobacillus</taxon>
    </lineage>
</organism>
<dbReference type="AlphaFoldDB" id="A0A0P9EQK5"/>
<gene>
    <name evidence="1" type="ORF">AN477_20885</name>
</gene>
<evidence type="ECO:0000313" key="2">
    <source>
        <dbReference type="Proteomes" id="UP000050482"/>
    </source>
</evidence>
<keyword evidence="2" id="KW-1185">Reference proteome</keyword>
<dbReference type="EMBL" id="LJCO01000096">
    <property type="protein sequence ID" value="KPV40776.1"/>
    <property type="molecule type" value="Genomic_DNA"/>
</dbReference>
<reference evidence="1 2" key="1">
    <citation type="submission" date="2015-09" db="EMBL/GenBank/DDBJ databases">
        <title>Draft genome sequence of Alicyclobacillus ferrooxydans DSM 22381.</title>
        <authorList>
            <person name="Hemp J."/>
        </authorList>
    </citation>
    <scope>NUCLEOTIDE SEQUENCE [LARGE SCALE GENOMIC DNA]</scope>
    <source>
        <strain evidence="1 2">TC-34</strain>
    </source>
</reference>
<evidence type="ECO:0000313" key="1">
    <source>
        <dbReference type="EMBL" id="KPV40776.1"/>
    </source>
</evidence>
<evidence type="ECO:0008006" key="3">
    <source>
        <dbReference type="Google" id="ProtNLM"/>
    </source>
</evidence>
<accession>A0A0P9EQK5</accession>